<dbReference type="OrthoDB" id="5191564at2"/>
<keyword evidence="2" id="KW-1185">Reference proteome</keyword>
<evidence type="ECO:0000313" key="2">
    <source>
        <dbReference type="Proteomes" id="UP000199494"/>
    </source>
</evidence>
<dbReference type="EMBL" id="FMZE01000002">
    <property type="protein sequence ID" value="SDC44069.1"/>
    <property type="molecule type" value="Genomic_DNA"/>
</dbReference>
<dbReference type="AlphaFoldDB" id="A0A222VKV1"/>
<dbReference type="STRING" id="530584.SAMN05421630_102116"/>
<dbReference type="InterPro" id="IPR046253">
    <property type="entry name" value="DUF6286"/>
</dbReference>
<dbReference type="KEGG" id="pmad:BAY61_05560"/>
<dbReference type="Pfam" id="PF19803">
    <property type="entry name" value="DUF6286"/>
    <property type="match status" value="1"/>
</dbReference>
<sequence length="178" mass="19089">MRVLVRLLSALLGLAVAGAGALLALEVGWQWWRPSAVPLVLPWPEWKETLATVSWNSAAVRITAALIGVAGVVLLVVAGLARRRDVAFADPADEVTVTTSPRSLARVVGQHVRAHDNVTAASVTATARKVRVRAVSTFTSERELRPELLDSVATLLGDLPLARQPKLSVVVDSPKDRR</sequence>
<evidence type="ECO:0000313" key="1">
    <source>
        <dbReference type="EMBL" id="SDC44069.1"/>
    </source>
</evidence>
<proteinExistence type="predicted"/>
<dbReference type="RefSeq" id="WP_091799331.1">
    <property type="nucleotide sequence ID" value="NZ_CP016353.1"/>
</dbReference>
<reference evidence="1 2" key="1">
    <citation type="submission" date="2016-10" db="EMBL/GenBank/DDBJ databases">
        <authorList>
            <person name="de Groot N.N."/>
        </authorList>
    </citation>
    <scope>NUCLEOTIDE SEQUENCE [LARGE SCALE GENOMIC DNA]</scope>
    <source>
        <strain evidence="1 2">CGMCC 4.5506</strain>
    </source>
</reference>
<protein>
    <submittedName>
        <fullName evidence="1">Uncharacterized protein</fullName>
    </submittedName>
</protein>
<name>A0A222VKV1_9PSEU</name>
<gene>
    <name evidence="1" type="ORF">SAMN05421630_102116</name>
</gene>
<accession>A0A222VKV1</accession>
<dbReference type="Proteomes" id="UP000199494">
    <property type="component" value="Unassembled WGS sequence"/>
</dbReference>
<organism evidence="1 2">
    <name type="scientific">Prauserella marina</name>
    <dbReference type="NCBI Taxonomy" id="530584"/>
    <lineage>
        <taxon>Bacteria</taxon>
        <taxon>Bacillati</taxon>
        <taxon>Actinomycetota</taxon>
        <taxon>Actinomycetes</taxon>
        <taxon>Pseudonocardiales</taxon>
        <taxon>Pseudonocardiaceae</taxon>
        <taxon>Prauserella</taxon>
    </lineage>
</organism>